<keyword evidence="3" id="KW-0949">S-adenosyl-L-methionine</keyword>
<dbReference type="EMBL" id="FNDN01000001">
    <property type="protein sequence ID" value="SDH14257.1"/>
    <property type="molecule type" value="Genomic_DNA"/>
</dbReference>
<dbReference type="InterPro" id="IPR029063">
    <property type="entry name" value="SAM-dependent_MTases_sf"/>
</dbReference>
<dbReference type="PANTHER" id="PTHR43397:SF1">
    <property type="entry name" value="ERGOTHIONEINE BIOSYNTHESIS PROTEIN 1"/>
    <property type="match status" value="1"/>
</dbReference>
<comment type="subunit">
    <text evidence="3">Monomer.</text>
</comment>
<evidence type="ECO:0000256" key="1">
    <source>
        <dbReference type="ARBA" id="ARBA00022603"/>
    </source>
</evidence>
<accession>A0A1G8A0A6</accession>
<dbReference type="PIRSF" id="PIRSF018005">
    <property type="entry name" value="UCP018005"/>
    <property type="match status" value="1"/>
</dbReference>
<dbReference type="InterPro" id="IPR032888">
    <property type="entry name" value="EgtD_Actinobacteria"/>
</dbReference>
<evidence type="ECO:0000313" key="6">
    <source>
        <dbReference type="Proteomes" id="UP000183263"/>
    </source>
</evidence>
<keyword evidence="2 3" id="KW-0808">Transferase</keyword>
<dbReference type="GO" id="GO:0032259">
    <property type="term" value="P:methylation"/>
    <property type="evidence" value="ECO:0007669"/>
    <property type="project" value="UniProtKB-KW"/>
</dbReference>
<dbReference type="HAMAP" id="MF_02037">
    <property type="entry name" value="EgtD"/>
    <property type="match status" value="1"/>
</dbReference>
<dbReference type="Pfam" id="PF10017">
    <property type="entry name" value="Methyltransf_33"/>
    <property type="match status" value="1"/>
</dbReference>
<feature type="binding site" evidence="3">
    <location>
        <position position="93"/>
    </location>
    <ligand>
        <name>S-adenosyl-L-methionine</name>
        <dbReference type="ChEBI" id="CHEBI:59789"/>
    </ligand>
</feature>
<dbReference type="InterPro" id="IPR035094">
    <property type="entry name" value="EgtD"/>
</dbReference>
<dbReference type="GO" id="GO:0052706">
    <property type="term" value="F:L-histidine N(alpha)-methyltransferase activity"/>
    <property type="evidence" value="ECO:0007669"/>
    <property type="project" value="UniProtKB-UniRule"/>
</dbReference>
<dbReference type="EC" id="2.1.1.44" evidence="3"/>
<feature type="binding site" evidence="3">
    <location>
        <position position="167"/>
    </location>
    <ligand>
        <name>L-histidine</name>
        <dbReference type="ChEBI" id="CHEBI:57595"/>
    </ligand>
</feature>
<feature type="binding site" evidence="3">
    <location>
        <position position="207"/>
    </location>
    <ligand>
        <name>L-histidine</name>
        <dbReference type="ChEBI" id="CHEBI:57595"/>
    </ligand>
</feature>
<gene>
    <name evidence="3" type="primary">egtD</name>
    <name evidence="5" type="ORF">SAMN05444695_101279</name>
</gene>
<protein>
    <recommendedName>
        <fullName evidence="3">Histidine N-alpha-methyltransferase</fullName>
        <ecNumber evidence="3">2.1.1.44</ecNumber>
    </recommendedName>
    <alternativeName>
        <fullName evidence="3">Histidine trimethyltransferase</fullName>
    </alternativeName>
</protein>
<evidence type="ECO:0000256" key="3">
    <source>
        <dbReference type="HAMAP-Rule" id="MF_02037"/>
    </source>
</evidence>
<organism evidence="5 6">
    <name type="scientific">Rhodococcus triatomae</name>
    <dbReference type="NCBI Taxonomy" id="300028"/>
    <lineage>
        <taxon>Bacteria</taxon>
        <taxon>Bacillati</taxon>
        <taxon>Actinomycetota</taxon>
        <taxon>Actinomycetes</taxon>
        <taxon>Mycobacteriales</taxon>
        <taxon>Nocardiaceae</taxon>
        <taxon>Rhodococcus</taxon>
    </lineage>
</organism>
<dbReference type="RefSeq" id="WP_072737982.1">
    <property type="nucleotide sequence ID" value="NZ_CP048813.1"/>
</dbReference>
<dbReference type="AlphaFoldDB" id="A0A1G8A0A6"/>
<feature type="domain" description="Histidine-specific methyltransferase SAM-dependent" evidence="4">
    <location>
        <begin position="19"/>
        <end position="320"/>
    </location>
</feature>
<keyword evidence="1 3" id="KW-0489">Methyltransferase</keyword>
<dbReference type="OrthoDB" id="5289726at2"/>
<dbReference type="UniPathway" id="UPA01014"/>
<dbReference type="Gene3D" id="3.40.50.150">
    <property type="entry name" value="Vaccinia Virus protein VP39"/>
    <property type="match status" value="1"/>
</dbReference>
<reference evidence="5 6" key="1">
    <citation type="submission" date="2016-10" db="EMBL/GenBank/DDBJ databases">
        <authorList>
            <person name="de Groot N.N."/>
        </authorList>
    </citation>
    <scope>NUCLEOTIDE SEQUENCE [LARGE SCALE GENOMIC DNA]</scope>
    <source>
        <strain evidence="5 6">DSM 44892</strain>
    </source>
</reference>
<evidence type="ECO:0000256" key="2">
    <source>
        <dbReference type="ARBA" id="ARBA00022679"/>
    </source>
</evidence>
<feature type="binding site" evidence="3">
    <location>
        <position position="57"/>
    </location>
    <ligand>
        <name>L-histidine</name>
        <dbReference type="ChEBI" id="CHEBI:57595"/>
    </ligand>
</feature>
<feature type="binding site" evidence="3">
    <location>
        <position position="114"/>
    </location>
    <ligand>
        <name>S-adenosyl-L-methionine</name>
        <dbReference type="ChEBI" id="CHEBI:59789"/>
    </ligand>
</feature>
<keyword evidence="6" id="KW-1185">Reference proteome</keyword>
<comment type="pathway">
    <text evidence="3">Amino-acid biosynthesis; ergothioneine biosynthesis.</text>
</comment>
<comment type="similarity">
    <text evidence="3">Belongs to the methyltransferase superfamily. EgtD family.</text>
</comment>
<comment type="catalytic activity">
    <reaction evidence="3">
        <text>L-histidine + 3 S-adenosyl-L-methionine = hercynine + 3 S-adenosyl-L-homocysteine + 3 H(+)</text>
        <dbReference type="Rhea" id="RHEA:38471"/>
        <dbReference type="ChEBI" id="CHEBI:15378"/>
        <dbReference type="ChEBI" id="CHEBI:15781"/>
        <dbReference type="ChEBI" id="CHEBI:57595"/>
        <dbReference type="ChEBI" id="CHEBI:57856"/>
        <dbReference type="ChEBI" id="CHEBI:59789"/>
        <dbReference type="EC" id="2.1.1.44"/>
    </reaction>
</comment>
<feature type="binding site" evidence="3">
    <location>
        <position position="87"/>
    </location>
    <ligand>
        <name>S-adenosyl-L-methionine</name>
        <dbReference type="ChEBI" id="CHEBI:59789"/>
    </ligand>
</feature>
<sequence length="323" mass="35844">MRTPTLEIHLRPDQLLESLREDVRVGLTSDPKWLAPKWFYDARGSELFEEITRLPEYYPTRTERALLQQFSDEIIETATPSVIVELGSGSSEKTRLLLDAATRAGTVRTYVPQDVSITALEGAATQISAEYPGVEVHGVVSDFTDSLHHLPAGDRRMIVFLGGTLGNLVPAERAEFLAGIADVLHPGEHLLLGVGLVTDPGVLVPAYDDAAGVTAEFNRNVLRVLNNRLGANFPVENFRHVALWDAENEWIEMRLEAEREVTVEVADLGLTVRFGAGEQIRTEISAKFTVPGIRDELDRAGFVVDRTWTDEEDRFALICAARR</sequence>
<evidence type="ECO:0000313" key="5">
    <source>
        <dbReference type="EMBL" id="SDH14257.1"/>
    </source>
</evidence>
<dbReference type="GO" id="GO:0052699">
    <property type="term" value="P:ergothioneine biosynthetic process"/>
    <property type="evidence" value="ECO:0007669"/>
    <property type="project" value="UniProtKB-UniRule"/>
</dbReference>
<feature type="binding site" evidence="3">
    <location>
        <begin position="142"/>
        <end position="143"/>
    </location>
    <ligand>
        <name>S-adenosyl-L-methionine</name>
        <dbReference type="ChEBI" id="CHEBI:59789"/>
    </ligand>
</feature>
<feature type="binding site" evidence="3">
    <location>
        <begin position="283"/>
        <end position="285"/>
    </location>
    <ligand>
        <name>L-histidine</name>
        <dbReference type="ChEBI" id="CHEBI:57595"/>
    </ligand>
</feature>
<dbReference type="GO" id="GO:0008276">
    <property type="term" value="F:protein methyltransferase activity"/>
    <property type="evidence" value="ECO:0007669"/>
    <property type="project" value="InterPro"/>
</dbReference>
<dbReference type="SUPFAM" id="SSF53335">
    <property type="entry name" value="S-adenosyl-L-methionine-dependent methyltransferases"/>
    <property type="match status" value="1"/>
</dbReference>
<dbReference type="PANTHER" id="PTHR43397">
    <property type="entry name" value="ERGOTHIONEINE BIOSYNTHESIS PROTEIN 1"/>
    <property type="match status" value="1"/>
</dbReference>
<dbReference type="NCBIfam" id="TIGR03438">
    <property type="entry name" value="egtD_ergothio"/>
    <property type="match status" value="1"/>
</dbReference>
<proteinExistence type="inferred from homology"/>
<evidence type="ECO:0000259" key="4">
    <source>
        <dbReference type="Pfam" id="PF10017"/>
    </source>
</evidence>
<dbReference type="InterPro" id="IPR019257">
    <property type="entry name" value="MeTrfase_dom"/>
</dbReference>
<dbReference type="Proteomes" id="UP000183263">
    <property type="component" value="Unassembled WGS sequence"/>
</dbReference>
<comment type="function">
    <text evidence="3">Catalyzes the SAM-dependent triple methylation of the alpha-amino group of histidine to form hercynine, a step in the biosynthesis pathway of ergothioneine.</text>
</comment>
<dbReference type="InterPro" id="IPR051128">
    <property type="entry name" value="EgtD_Methyltrsf_superfamily"/>
</dbReference>
<dbReference type="InterPro" id="IPR017804">
    <property type="entry name" value="MeTrfase_EgtD-like"/>
</dbReference>
<name>A0A1G8A0A6_9NOCA</name>